<organism evidence="2 3">
    <name type="scientific">Trachymyrmex septentrionalis</name>
    <dbReference type="NCBI Taxonomy" id="34720"/>
    <lineage>
        <taxon>Eukaryota</taxon>
        <taxon>Metazoa</taxon>
        <taxon>Ecdysozoa</taxon>
        <taxon>Arthropoda</taxon>
        <taxon>Hexapoda</taxon>
        <taxon>Insecta</taxon>
        <taxon>Pterygota</taxon>
        <taxon>Neoptera</taxon>
        <taxon>Endopterygota</taxon>
        <taxon>Hymenoptera</taxon>
        <taxon>Apocrita</taxon>
        <taxon>Aculeata</taxon>
        <taxon>Formicoidea</taxon>
        <taxon>Formicidae</taxon>
        <taxon>Myrmicinae</taxon>
        <taxon>Trachymyrmex</taxon>
    </lineage>
</organism>
<evidence type="ECO:0000313" key="3">
    <source>
        <dbReference type="Proteomes" id="UP000078541"/>
    </source>
</evidence>
<evidence type="ECO:0000313" key="2">
    <source>
        <dbReference type="EMBL" id="KYN31018.1"/>
    </source>
</evidence>
<sequence>MLIDRLTDEDVSISDAICISDISTLPLDSPRLGTTSRIEIVTLKDTRSREREPPCICTHLTPPAAFNPRTLESRYKSPVTRRREYCEPRRCNAKVGTDLKYEFKSYSYDRVVNKIQGLKRNAQDLDGLNYHDETESLLEPFPDNKINDLKDAHNTIMTCLREMEKIKTFLEDENSWWKILKNRPINCCQQKLPHLHGVLDGSSVTLMLLEEGTDEVPRRFVTSTPKEKSKTTGPRFGTSPREWTNKGKQTEQHTNHRMEHMDEYANSYTTPHYSLDTKSALIEVTTTNSEPIQRYIKRAAINEQNIVASEFWTEAQEDGSYEQKIPETSHRFEEIHGNIQYEDKEKRIDTSNIMPPRDIPYGLDTQITFEDPIIPQETFSSANSEKKNHIMSDFESNVDLNTTLDMTKVLIIARSPTCTIGDKLKMGSTTTVILRECAIMRSASAASTPTISCRNKDPTFLNGSTYILTLEFEVSLKRKNDTSVVDKGQLEFCKSTKKIKPSSFKGKCSKSCTKYRENSSNRPQTSDKPQMLRESSYRQKKPETKPTGEMPLFAQLKTKMKETSRKFQPWSAIVIGLILSYGWLHLFPIDWPFLGTNCGAPYTTEGVFVSLWGRIDLRAAIETRESRERFLVSPYGERQMCTLPMKIPLSWMKRRRIRATDFSLRIRHPRRQNLDASRLRVREFHGRRSTAGRQTGIEVSQVLSMGGIKKWAAPWMCRGPI</sequence>
<protein>
    <submittedName>
        <fullName evidence="2">Uncharacterized protein</fullName>
    </submittedName>
</protein>
<proteinExistence type="predicted"/>
<keyword evidence="3" id="KW-1185">Reference proteome</keyword>
<accession>A0A195ES12</accession>
<gene>
    <name evidence="2" type="ORF">ALC56_14830</name>
</gene>
<dbReference type="Proteomes" id="UP000078541">
    <property type="component" value="Unassembled WGS sequence"/>
</dbReference>
<reference evidence="2 3" key="1">
    <citation type="submission" date="2016-03" db="EMBL/GenBank/DDBJ databases">
        <title>Trachymyrmex septentrionalis WGS genome.</title>
        <authorList>
            <person name="Nygaard S."/>
            <person name="Hu H."/>
            <person name="Boomsma J."/>
            <person name="Zhang G."/>
        </authorList>
    </citation>
    <scope>NUCLEOTIDE SEQUENCE [LARGE SCALE GENOMIC DNA]</scope>
    <source>
        <strain evidence="2">Tsep2-gDNA-1</strain>
        <tissue evidence="2">Whole body</tissue>
    </source>
</reference>
<evidence type="ECO:0000256" key="1">
    <source>
        <dbReference type="SAM" id="MobiDB-lite"/>
    </source>
</evidence>
<feature type="region of interest" description="Disordered" evidence="1">
    <location>
        <begin position="222"/>
        <end position="254"/>
    </location>
</feature>
<feature type="compositionally biased region" description="Basic and acidic residues" evidence="1">
    <location>
        <begin position="535"/>
        <end position="546"/>
    </location>
</feature>
<feature type="compositionally biased region" description="Basic and acidic residues" evidence="1">
    <location>
        <begin position="243"/>
        <end position="254"/>
    </location>
</feature>
<dbReference type="EMBL" id="KQ981993">
    <property type="protein sequence ID" value="KYN31018.1"/>
    <property type="molecule type" value="Genomic_DNA"/>
</dbReference>
<dbReference type="AlphaFoldDB" id="A0A195ES12"/>
<feature type="region of interest" description="Disordered" evidence="1">
    <location>
        <begin position="501"/>
        <end position="548"/>
    </location>
</feature>
<name>A0A195ES12_9HYME</name>